<keyword evidence="2" id="KW-1185">Reference proteome</keyword>
<sequence length="51" mass="5777">IPAEIQEAPNNPFSKANKRKWDDVALEEQESLLVLLDSDLTEEDSGDITYE</sequence>
<name>A0A093F6V6_TYTAL</name>
<dbReference type="AlphaFoldDB" id="A0A093F6V6"/>
<evidence type="ECO:0000313" key="1">
    <source>
        <dbReference type="EMBL" id="KFV53392.1"/>
    </source>
</evidence>
<feature type="non-terminal residue" evidence="1">
    <location>
        <position position="1"/>
    </location>
</feature>
<protein>
    <submittedName>
        <fullName evidence="1">Uncharacterized protein</fullName>
    </submittedName>
</protein>
<accession>A0A093F6V6</accession>
<evidence type="ECO:0000313" key="2">
    <source>
        <dbReference type="Proteomes" id="UP000054190"/>
    </source>
</evidence>
<dbReference type="Proteomes" id="UP000054190">
    <property type="component" value="Unassembled WGS sequence"/>
</dbReference>
<proteinExistence type="predicted"/>
<gene>
    <name evidence="1" type="ORF">N341_05215</name>
</gene>
<feature type="non-terminal residue" evidence="1">
    <location>
        <position position="51"/>
    </location>
</feature>
<organism evidence="1 2">
    <name type="scientific">Tyto alba</name>
    <name type="common">Barn owl</name>
    <dbReference type="NCBI Taxonomy" id="56313"/>
    <lineage>
        <taxon>Eukaryota</taxon>
        <taxon>Metazoa</taxon>
        <taxon>Chordata</taxon>
        <taxon>Craniata</taxon>
        <taxon>Vertebrata</taxon>
        <taxon>Euteleostomi</taxon>
        <taxon>Archelosauria</taxon>
        <taxon>Archosauria</taxon>
        <taxon>Dinosauria</taxon>
        <taxon>Saurischia</taxon>
        <taxon>Theropoda</taxon>
        <taxon>Coelurosauria</taxon>
        <taxon>Aves</taxon>
        <taxon>Neognathae</taxon>
        <taxon>Neoaves</taxon>
        <taxon>Telluraves</taxon>
        <taxon>Strigiformes</taxon>
        <taxon>Tytonidae</taxon>
        <taxon>Tyto</taxon>
    </lineage>
</organism>
<reference evidence="1 2" key="1">
    <citation type="submission" date="2014-04" db="EMBL/GenBank/DDBJ databases">
        <title>Genome evolution of avian class.</title>
        <authorList>
            <person name="Zhang G."/>
            <person name="Li C."/>
        </authorList>
    </citation>
    <scope>NUCLEOTIDE SEQUENCE [LARGE SCALE GENOMIC DNA]</scope>
    <source>
        <strain evidence="1">BGI_N341</strain>
    </source>
</reference>
<dbReference type="EMBL" id="KK389173">
    <property type="protein sequence ID" value="KFV53392.1"/>
    <property type="molecule type" value="Genomic_DNA"/>
</dbReference>